<feature type="region of interest" description="Disordered" evidence="1">
    <location>
        <begin position="26"/>
        <end position="49"/>
    </location>
</feature>
<dbReference type="EMBL" id="CYKH01001861">
    <property type="protein sequence ID" value="CUG90747.1"/>
    <property type="molecule type" value="Genomic_DNA"/>
</dbReference>
<dbReference type="VEuPathDB" id="TriTrypDB:BSAL_28595"/>
<reference evidence="3" key="1">
    <citation type="submission" date="2015-09" db="EMBL/GenBank/DDBJ databases">
        <authorList>
            <consortium name="Pathogen Informatics"/>
        </authorList>
    </citation>
    <scope>NUCLEOTIDE SEQUENCE [LARGE SCALE GENOMIC DNA]</scope>
    <source>
        <strain evidence="3">Lake Konstanz</strain>
    </source>
</reference>
<sequence length="1402" mass="152309">MPRLAVVLTSGLVILVPDSNHNINDASSSSFNSSIASRRGLDASTKSQSTARLKQVDVPRWVPQQIYRLTTFLNPIATAVRSIADTNVVLTHKNGTTVSLDTRDVTLNNSVESPSSAVISANRIHVLRPRPLSTTSMWRVPSQVFRSLNVSRGTIMSEPVEVCNSTHTAIFGYDSSSNRLTVAPLQRPASFHNFGRAYCNVVTSFGTSDVLLSTFQDVFLTVDIMTTGSRSGSLHECRVHLRRAANNSCCSFSQALPMAEDVQEIDILSVWALVGDPSSPHSLIIVAMVNLFGAGGAPRRQLSGAAKPETALLVMSLPCEQIVFRVPTTARVRRLEGCLAVVRSRTDVVVSAALCGVTGVGWVLLETSEHTMSVRSFSINEFVSNTSRSPAHPRWLAQYQVDSSVTGVTTPTHAWGDSRLHRAPEALILLVHHRLGSIDIVSASTGARRLHYSIPRKAQSADAILGPVVCRQFHGAQALSSLPNAKRIDTWMCLITTHASRQPGSDPTSSSSEPLYDELRVHSANVAHADDSWLVAWPVKDICLYPWLSSHNTPGTRVMRHHALPCITWGPTYNLFFVSALGSRKKLIGWLVESSHGLSVSVNIASCHPLGGEFVHVVWRNAGDDSFEASCVTTVATHVHPALSSSTSISFHDKCLMLRGLKILLPHLRLHAALACTLHPTPLSLRHAQLFLHDEEPDPVTAAQQLLQKCRDIHCRHEVMAAVSLISTFGLCVKWLLQECQASLTAAVHDGHTTPARWWHNAWANGSSGILFQLLRSVCVGEHDPGIVAMVKTFLSDNSRHQPTTLTSMSRCSIAQWVCCVNAHWWARGVRSEVEEWLIDMTSSVASCGDASRLVFDFVKSDSHVGQAFVSVTFASRDVYGAAAKTLYDNIQTLLPFLESSPILVSPPDPLQRFRRVLDNYVPPAVSSPAAVVNTSAVTMSMEGAFQSNAIHSAFSTQCLVADIEQPIDSQLVAKHRWSWVVPKVVSSSYEVHSDDDPADEIIGAPSIVVSQSTAEEQANLRRQFQQGQSRQEIGGSGDDSDPDFVDTGRYGTIDLRGAILLRGNKNEQPPVAAPSKTDADRVAIPASDALPTTKIYPSKTAKSDRVGVHVSSSFEPLFESLEGKLPAATATVPSLHLMNRLGSAGGGQRPQSSRRIAAELPPPPTAPTEMEHAINSPAAAQAEARAAVSHGKNSVQAHLTSKAVDEMMETAFNAMDVQNFSSALTIFRSVEKSTGGASTEVKPLCRAYRKICTALKSVSRSSDQLSPLQVTNEREARLLAAALVLPETGIRPFHLLLVALPLVEYCVNRNNMWQAAQAAANFSTYLMSTACNDDAWSHKYLLWSHEHENLLGNLTSMCQAVDDYCNLLGGDPPEDENPVVVNILMSEVASAITDKLFEFSD</sequence>
<protein>
    <submittedName>
        <fullName evidence="2">Uncharacterized protein</fullName>
    </submittedName>
</protein>
<evidence type="ECO:0000256" key="1">
    <source>
        <dbReference type="SAM" id="MobiDB-lite"/>
    </source>
</evidence>
<dbReference type="Proteomes" id="UP000051952">
    <property type="component" value="Unassembled WGS sequence"/>
</dbReference>
<evidence type="ECO:0000313" key="3">
    <source>
        <dbReference type="Proteomes" id="UP000051952"/>
    </source>
</evidence>
<accession>A0A0S4JKP8</accession>
<organism evidence="2 3">
    <name type="scientific">Bodo saltans</name>
    <name type="common">Flagellated protozoan</name>
    <dbReference type="NCBI Taxonomy" id="75058"/>
    <lineage>
        <taxon>Eukaryota</taxon>
        <taxon>Discoba</taxon>
        <taxon>Euglenozoa</taxon>
        <taxon>Kinetoplastea</taxon>
        <taxon>Metakinetoplastina</taxon>
        <taxon>Eubodonida</taxon>
        <taxon>Bodonidae</taxon>
        <taxon>Bodo</taxon>
    </lineage>
</organism>
<evidence type="ECO:0000313" key="2">
    <source>
        <dbReference type="EMBL" id="CUG90747.1"/>
    </source>
</evidence>
<feature type="region of interest" description="Disordered" evidence="1">
    <location>
        <begin position="1025"/>
        <end position="1045"/>
    </location>
</feature>
<feature type="compositionally biased region" description="Low complexity" evidence="1">
    <location>
        <begin position="26"/>
        <end position="37"/>
    </location>
</feature>
<keyword evidence="3" id="KW-1185">Reference proteome</keyword>
<proteinExistence type="predicted"/>
<name>A0A0S4JKP8_BODSA</name>
<gene>
    <name evidence="2" type="ORF">BSAL_28595</name>
</gene>